<gene>
    <name evidence="2" type="ORF">FHP25_34005</name>
</gene>
<dbReference type="EMBL" id="VDUZ01000057">
    <property type="protein sequence ID" value="TXL70551.1"/>
    <property type="molecule type" value="Genomic_DNA"/>
</dbReference>
<sequence>MASWSRMVAGAVVASLIGAAGGSISAPAQAPSGTVEINQVQIAFLLSGNLGSGRLHFQGRTYEFSIGGLGVGGFGINRLEAVGTVQGLSRIEQFPGLYGGARTGIAVGETGRGQLWLENSNGVKMHLRARREGLALTIGGDGIVVQMK</sequence>
<reference evidence="2 3" key="1">
    <citation type="submission" date="2019-06" db="EMBL/GenBank/DDBJ databases">
        <title>New taxonomy in bacterial strain CC-CFT640, isolated from vineyard.</title>
        <authorList>
            <person name="Lin S.-Y."/>
            <person name="Tsai C.-F."/>
            <person name="Young C.-C."/>
        </authorList>
    </citation>
    <scope>NUCLEOTIDE SEQUENCE [LARGE SCALE GENOMIC DNA]</scope>
    <source>
        <strain evidence="2 3">CC-CFT640</strain>
    </source>
</reference>
<evidence type="ECO:0000313" key="3">
    <source>
        <dbReference type="Proteomes" id="UP000321638"/>
    </source>
</evidence>
<evidence type="ECO:0008006" key="4">
    <source>
        <dbReference type="Google" id="ProtNLM"/>
    </source>
</evidence>
<keyword evidence="1" id="KW-0732">Signal</keyword>
<keyword evidence="3" id="KW-1185">Reference proteome</keyword>
<comment type="caution">
    <text evidence="2">The sequence shown here is derived from an EMBL/GenBank/DDBJ whole genome shotgun (WGS) entry which is preliminary data.</text>
</comment>
<dbReference type="Proteomes" id="UP000321638">
    <property type="component" value="Unassembled WGS sequence"/>
</dbReference>
<organism evidence="2 3">
    <name type="scientific">Vineibacter terrae</name>
    <dbReference type="NCBI Taxonomy" id="2586908"/>
    <lineage>
        <taxon>Bacteria</taxon>
        <taxon>Pseudomonadati</taxon>
        <taxon>Pseudomonadota</taxon>
        <taxon>Alphaproteobacteria</taxon>
        <taxon>Hyphomicrobiales</taxon>
        <taxon>Vineibacter</taxon>
    </lineage>
</organism>
<proteinExistence type="predicted"/>
<dbReference type="AlphaFoldDB" id="A0A5C8P9V4"/>
<feature type="chain" id="PRO_5022687956" description="DUF1134 domain-containing protein" evidence="1">
    <location>
        <begin position="31"/>
        <end position="148"/>
    </location>
</feature>
<name>A0A5C8P9V4_9HYPH</name>
<dbReference type="OrthoDB" id="7068882at2"/>
<dbReference type="RefSeq" id="WP_147851464.1">
    <property type="nucleotide sequence ID" value="NZ_VDUZ01000057.1"/>
</dbReference>
<protein>
    <recommendedName>
        <fullName evidence="4">DUF1134 domain-containing protein</fullName>
    </recommendedName>
</protein>
<feature type="signal peptide" evidence="1">
    <location>
        <begin position="1"/>
        <end position="30"/>
    </location>
</feature>
<accession>A0A5C8P9V4</accession>
<evidence type="ECO:0000256" key="1">
    <source>
        <dbReference type="SAM" id="SignalP"/>
    </source>
</evidence>
<evidence type="ECO:0000313" key="2">
    <source>
        <dbReference type="EMBL" id="TXL70551.1"/>
    </source>
</evidence>